<reference evidence="2" key="1">
    <citation type="journal article" date="2019" name="Sci. Rep.">
        <title>Draft genome of Tanacetum cinerariifolium, the natural source of mosquito coil.</title>
        <authorList>
            <person name="Yamashiro T."/>
            <person name="Shiraishi A."/>
            <person name="Satake H."/>
            <person name="Nakayama K."/>
        </authorList>
    </citation>
    <scope>NUCLEOTIDE SEQUENCE</scope>
</reference>
<comment type="caution">
    <text evidence="2">The sequence shown here is derived from an EMBL/GenBank/DDBJ whole genome shotgun (WGS) entry which is preliminary data.</text>
</comment>
<feature type="compositionally biased region" description="Low complexity" evidence="1">
    <location>
        <begin position="243"/>
        <end position="264"/>
    </location>
</feature>
<accession>A0A699HGG7</accession>
<name>A0A699HGG7_TANCI</name>
<evidence type="ECO:0000313" key="2">
    <source>
        <dbReference type="EMBL" id="GEY20054.1"/>
    </source>
</evidence>
<sequence length="482" mass="53601">MAASVIPILLDSSEESMGSHVSRVILFGAIPAIFPVIPKVHTDPLVALEVGAVSVISLAEVLDLVDYSSSSGSNPLKDSLPPAPNLPLVSPLFCYDDSKVDSESEPAEHRHKRHESLAVHDAMVSRWMDRVASRPSSPSGSSPHDTFAPSSEFSFAPIVASPEIHLHGDMYLNVYRIVILHQISLQTHLLMVHLWILHQILLLVHLQIHFQTHNHFILKDAMHQAFRRWGSAPLSTPYQPKTSESSLDSSYERSLNSSSLSAGPSRKRCRSPTILVPSSTPVSRSIALTHADLLPPRKRFRHSYSPEDSREEHIEICTADAEAVVDLGISDEVEVDTKDRIGLGVEIAVSDIKEDEEEFEVEASAGGTMEIAVDPLVTGGIFESTRGDAHDLEGTILDILEAGQLMGSEERAGLIDRIRRLGRENLRMRALFCIERDRVDSLRHHMVLSQEKFCQIRRDHDNAQRRLMRLESFVERSLGFCP</sequence>
<evidence type="ECO:0000256" key="1">
    <source>
        <dbReference type="SAM" id="MobiDB-lite"/>
    </source>
</evidence>
<organism evidence="2">
    <name type="scientific">Tanacetum cinerariifolium</name>
    <name type="common">Dalmatian daisy</name>
    <name type="synonym">Chrysanthemum cinerariifolium</name>
    <dbReference type="NCBI Taxonomy" id="118510"/>
    <lineage>
        <taxon>Eukaryota</taxon>
        <taxon>Viridiplantae</taxon>
        <taxon>Streptophyta</taxon>
        <taxon>Embryophyta</taxon>
        <taxon>Tracheophyta</taxon>
        <taxon>Spermatophyta</taxon>
        <taxon>Magnoliopsida</taxon>
        <taxon>eudicotyledons</taxon>
        <taxon>Gunneridae</taxon>
        <taxon>Pentapetalae</taxon>
        <taxon>asterids</taxon>
        <taxon>campanulids</taxon>
        <taxon>Asterales</taxon>
        <taxon>Asteraceae</taxon>
        <taxon>Asteroideae</taxon>
        <taxon>Anthemideae</taxon>
        <taxon>Anthemidinae</taxon>
        <taxon>Tanacetum</taxon>
    </lineage>
</organism>
<dbReference type="EMBL" id="BKCJ010159421">
    <property type="protein sequence ID" value="GEY20054.1"/>
    <property type="molecule type" value="Genomic_DNA"/>
</dbReference>
<dbReference type="AlphaFoldDB" id="A0A699HGG7"/>
<proteinExistence type="predicted"/>
<gene>
    <name evidence="2" type="ORF">Tci_392028</name>
</gene>
<protein>
    <submittedName>
        <fullName evidence="2">Uncharacterized protein</fullName>
    </submittedName>
</protein>
<feature type="region of interest" description="Disordered" evidence="1">
    <location>
        <begin position="236"/>
        <end position="272"/>
    </location>
</feature>